<dbReference type="PANTHER" id="PTHR43685">
    <property type="entry name" value="GLYCOSYLTRANSFERASE"/>
    <property type="match status" value="1"/>
</dbReference>
<feature type="domain" description="Glycosyltransferase 2-like" evidence="1">
    <location>
        <begin position="10"/>
        <end position="131"/>
    </location>
</feature>
<dbReference type="InterPro" id="IPR048510">
    <property type="entry name" value="WsaF_N"/>
</dbReference>
<feature type="domain" description="WsaF N-terminal" evidence="2">
    <location>
        <begin position="833"/>
        <end position="891"/>
    </location>
</feature>
<dbReference type="InterPro" id="IPR050834">
    <property type="entry name" value="Glycosyltransf_2"/>
</dbReference>
<dbReference type="SUPFAM" id="SSF53448">
    <property type="entry name" value="Nucleotide-diphospho-sugar transferases"/>
    <property type="match status" value="1"/>
</dbReference>
<feature type="domain" description="WsaF C-terminal" evidence="3">
    <location>
        <begin position="936"/>
        <end position="1062"/>
    </location>
</feature>
<reference evidence="5" key="1">
    <citation type="submission" date="2018-03" db="EMBL/GenBank/DDBJ databases">
        <authorList>
            <person name="Zecchin S."/>
        </authorList>
    </citation>
    <scope>NUCLEOTIDE SEQUENCE [LARGE SCALE GENOMIC DNA]</scope>
</reference>
<proteinExistence type="predicted"/>
<dbReference type="Gene3D" id="3.40.50.2000">
    <property type="entry name" value="Glycogen Phosphorylase B"/>
    <property type="match status" value="2"/>
</dbReference>
<dbReference type="OrthoDB" id="9797829at2"/>
<dbReference type="GO" id="GO:0030247">
    <property type="term" value="F:polysaccharide binding"/>
    <property type="evidence" value="ECO:0007669"/>
    <property type="project" value="InterPro"/>
</dbReference>
<dbReference type="Gene3D" id="3.90.550.10">
    <property type="entry name" value="Spore Coat Polysaccharide Biosynthesis Protein SpsA, Chain A"/>
    <property type="match status" value="1"/>
</dbReference>
<dbReference type="Pfam" id="PF22772">
    <property type="entry name" value="WsaF_C"/>
    <property type="match status" value="1"/>
</dbReference>
<dbReference type="Proteomes" id="UP000245125">
    <property type="component" value="Unassembled WGS sequence"/>
</dbReference>
<dbReference type="AlphaFoldDB" id="A0A2U3QFI8"/>
<organism evidence="4 5">
    <name type="scientific">Candidatus Sulfobium mesophilum</name>
    <dbReference type="NCBI Taxonomy" id="2016548"/>
    <lineage>
        <taxon>Bacteria</taxon>
        <taxon>Pseudomonadati</taxon>
        <taxon>Nitrospirota</taxon>
        <taxon>Nitrospiria</taxon>
        <taxon>Nitrospirales</taxon>
        <taxon>Nitrospiraceae</taxon>
        <taxon>Candidatus Sulfobium</taxon>
    </lineage>
</organism>
<sequence>MLAENRPLVSIIVRTKDRPKLLKRALQSISAQTFRPIEVVLVNDGGCDLAIEEIRNILGTVSLNYMRLEKNAGRAHAGNVGMENTNGEYIGFLDDDDEFYPDHVETLVSFLEQNDYKVAYADTEMVFKNFSPADGKMIDIDKSILSKDFSYKGLLVANYIPFNSILFDKTVLSDTGGLDESFELYEDWDLLIRVAEKYPFYHIKRTSTRYNQWSKELQINQSDAKNMKTMYIRVIEKHRKKIDSETIVDLVYEKSRVEHELNASVTMAANLEKENIVKDGLLEKEIKEKDDLISQYERSIKEVRDRNSQIEGFVLEKNNYISQLENAIYLMRNTLGWKVLEKGRNFRERLLPRGKSRRKIYDVAVKSFRVINEQGVNVFIRKARRKLRSHEEHVQTIIADVQPKRDVLIISGCPGDAFRYRCLHQLEQLQKHGFVGSVGYFDQLDLLSSIPLYYFFILHRVPINDYVATFVEKAKSQKKIVIFDTDDLIFDESYGAYVHALNDMSPSERTVYYDGLRRYGMTLRLCEYAITTTEYLADEIKKTGRTVFINRNAVSDEMVALSQNAVANRAPSKGEQVIIGYFSGTPTHDADFARASGALANILEKYECARLLVVGHLKLPDVLNKYESRVFRKPLVPWRELPALKACADINIAPLEHNPFCESKSELKFIEAALVGVPTVASNVGGFKVAIKSGINGFLAESETEWIEALSFLIENAEKRIEIGECAKKYVLDNYTTGSMGKNFKQVLNSIRRSRIDPDSLDIGWVLQAPFKGSGGYTTIFRMISSLRQFGHESTVYIDPMAHLSGKTDDEVNNYIQGYFGNDFKIVVGHDHIGTHDVLIATAWPTALTVVNSKWSFKKAYFVQDHEPDFYTERDSNYTLSENTYKLGLPCLTIGRYLSHLLETRYGTRTGFFDFSVDEKIYFPVSLMPEKKNQARKILFYARPETRRRGFDMGIKALQKVYKRYPEIEILLYGSDSLAQHKVPFPYKNLGVVAPAELGARYREADIGLSISLTNLSLVPLEMMACGCVVVEIDSPRCEGTLVNRENSLLADPTADGIADAICELLGNDALYEKLYVNGVSFAAGRTHERAARQFEELLFKEIDSAVVE</sequence>
<dbReference type="CDD" id="cd03801">
    <property type="entry name" value="GT4_PimA-like"/>
    <property type="match status" value="1"/>
</dbReference>
<name>A0A2U3QFI8_9BACT</name>
<dbReference type="SUPFAM" id="SSF53756">
    <property type="entry name" value="UDP-Glycosyltransferase/glycogen phosphorylase"/>
    <property type="match status" value="2"/>
</dbReference>
<dbReference type="Pfam" id="PF00535">
    <property type="entry name" value="Glycos_transf_2"/>
    <property type="match status" value="1"/>
</dbReference>
<dbReference type="InterPro" id="IPR055050">
    <property type="entry name" value="WsaF_C"/>
</dbReference>
<dbReference type="EMBL" id="OUUY01000062">
    <property type="protein sequence ID" value="SPQ00154.1"/>
    <property type="molecule type" value="Genomic_DNA"/>
</dbReference>
<dbReference type="Pfam" id="PF13692">
    <property type="entry name" value="Glyco_trans_1_4"/>
    <property type="match status" value="1"/>
</dbReference>
<evidence type="ECO:0000313" key="5">
    <source>
        <dbReference type="Proteomes" id="UP000245125"/>
    </source>
</evidence>
<dbReference type="Gene3D" id="3.40.50.11090">
    <property type="match status" value="1"/>
</dbReference>
<protein>
    <submittedName>
        <fullName evidence="4">Uncharacterized protein</fullName>
    </submittedName>
</protein>
<dbReference type="InterPro" id="IPR029044">
    <property type="entry name" value="Nucleotide-diphossugar_trans"/>
</dbReference>
<dbReference type="InterPro" id="IPR001173">
    <property type="entry name" value="Glyco_trans_2-like"/>
</dbReference>
<gene>
    <name evidence="4" type="ORF">NBG4_180030</name>
</gene>
<keyword evidence="5" id="KW-1185">Reference proteome</keyword>
<evidence type="ECO:0000259" key="3">
    <source>
        <dbReference type="Pfam" id="PF22772"/>
    </source>
</evidence>
<dbReference type="Pfam" id="PF21374">
    <property type="entry name" value="WsaF_N"/>
    <property type="match status" value="1"/>
</dbReference>
<accession>A0A2U3QFI8</accession>
<evidence type="ECO:0000259" key="1">
    <source>
        <dbReference type="Pfam" id="PF00535"/>
    </source>
</evidence>
<evidence type="ECO:0000259" key="2">
    <source>
        <dbReference type="Pfam" id="PF21374"/>
    </source>
</evidence>
<dbReference type="PANTHER" id="PTHR43685:SF2">
    <property type="entry name" value="GLYCOSYLTRANSFERASE 2-LIKE DOMAIN-CONTAINING PROTEIN"/>
    <property type="match status" value="1"/>
</dbReference>
<evidence type="ECO:0000313" key="4">
    <source>
        <dbReference type="EMBL" id="SPQ00154.1"/>
    </source>
</evidence>